<dbReference type="SUPFAM" id="SSF55154">
    <property type="entry name" value="CYTH-like phosphatases"/>
    <property type="match status" value="1"/>
</dbReference>
<proteinExistence type="predicted"/>
<dbReference type="InterPro" id="IPR033469">
    <property type="entry name" value="CYTH-like_dom_sf"/>
</dbReference>
<gene>
    <name evidence="1" type="ORF">B0J11DRAFT_551941</name>
</gene>
<dbReference type="AlphaFoldDB" id="A0A9P9DIL9"/>
<keyword evidence="2" id="KW-1185">Reference proteome</keyword>
<protein>
    <submittedName>
        <fullName evidence="1">Uncharacterized protein</fullName>
    </submittedName>
</protein>
<dbReference type="EMBL" id="JAGMWT010000011">
    <property type="protein sequence ID" value="KAH7119871.1"/>
    <property type="molecule type" value="Genomic_DNA"/>
</dbReference>
<evidence type="ECO:0000313" key="1">
    <source>
        <dbReference type="EMBL" id="KAH7119871.1"/>
    </source>
</evidence>
<comment type="caution">
    <text evidence="1">The sequence shown here is derived from an EMBL/GenBank/DDBJ whole genome shotgun (WGS) entry which is preliminary data.</text>
</comment>
<dbReference type="Gene3D" id="2.40.320.10">
    <property type="entry name" value="Hypothetical Protein Pfu-838710-001"/>
    <property type="match status" value="1"/>
</dbReference>
<evidence type="ECO:0000313" key="2">
    <source>
        <dbReference type="Proteomes" id="UP000700596"/>
    </source>
</evidence>
<sequence length="158" mass="17953">MLTTNNGHSPFQTITSFGQRTINDVYYDQSSLLSSASIWGGNFINSSFEELSDFQNISRCIYEVTEVGSIEQDHFGLDRIVTLSTLRKAWLADGKFKIVLDTVDFGHTIGLVELDSSIEQQKQTTMSTMDERIGRFMERYSWDFCSGKPNGKLTAYFE</sequence>
<dbReference type="OrthoDB" id="442176at2759"/>
<name>A0A9P9DIL9_9PLEO</name>
<reference evidence="1" key="1">
    <citation type="journal article" date="2021" name="Nat. Commun.">
        <title>Genetic determinants of endophytism in the Arabidopsis root mycobiome.</title>
        <authorList>
            <person name="Mesny F."/>
            <person name="Miyauchi S."/>
            <person name="Thiergart T."/>
            <person name="Pickel B."/>
            <person name="Atanasova L."/>
            <person name="Karlsson M."/>
            <person name="Huettel B."/>
            <person name="Barry K.W."/>
            <person name="Haridas S."/>
            <person name="Chen C."/>
            <person name="Bauer D."/>
            <person name="Andreopoulos W."/>
            <person name="Pangilinan J."/>
            <person name="LaButti K."/>
            <person name="Riley R."/>
            <person name="Lipzen A."/>
            <person name="Clum A."/>
            <person name="Drula E."/>
            <person name="Henrissat B."/>
            <person name="Kohler A."/>
            <person name="Grigoriev I.V."/>
            <person name="Martin F.M."/>
            <person name="Hacquard S."/>
        </authorList>
    </citation>
    <scope>NUCLEOTIDE SEQUENCE</scope>
    <source>
        <strain evidence="1">MPI-CAGE-CH-0243</strain>
    </source>
</reference>
<organism evidence="1 2">
    <name type="scientific">Dendryphion nanum</name>
    <dbReference type="NCBI Taxonomy" id="256645"/>
    <lineage>
        <taxon>Eukaryota</taxon>
        <taxon>Fungi</taxon>
        <taxon>Dikarya</taxon>
        <taxon>Ascomycota</taxon>
        <taxon>Pezizomycotina</taxon>
        <taxon>Dothideomycetes</taxon>
        <taxon>Pleosporomycetidae</taxon>
        <taxon>Pleosporales</taxon>
        <taxon>Torulaceae</taxon>
        <taxon>Dendryphion</taxon>
    </lineage>
</organism>
<accession>A0A9P9DIL9</accession>
<dbReference type="Proteomes" id="UP000700596">
    <property type="component" value="Unassembled WGS sequence"/>
</dbReference>